<dbReference type="EMBL" id="RAQQ01000024">
    <property type="protein sequence ID" value="RKF24343.1"/>
    <property type="molecule type" value="Genomic_DNA"/>
</dbReference>
<keyword evidence="1 3" id="KW-0378">Hydrolase</keyword>
<dbReference type="InterPro" id="IPR000073">
    <property type="entry name" value="AB_hydrolase_1"/>
</dbReference>
<dbReference type="InterPro" id="IPR050266">
    <property type="entry name" value="AB_hydrolase_sf"/>
</dbReference>
<organism evidence="3 4">
    <name type="scientific">Micromonospora globbae</name>
    <dbReference type="NCBI Taxonomy" id="1894969"/>
    <lineage>
        <taxon>Bacteria</taxon>
        <taxon>Bacillati</taxon>
        <taxon>Actinomycetota</taxon>
        <taxon>Actinomycetes</taxon>
        <taxon>Micromonosporales</taxon>
        <taxon>Micromonosporaceae</taxon>
        <taxon>Micromonospora</taxon>
    </lineage>
</organism>
<accession>A0A420EUL6</accession>
<gene>
    <name evidence="3" type="ORF">D7I43_26530</name>
</gene>
<dbReference type="Pfam" id="PF12697">
    <property type="entry name" value="Abhydrolase_6"/>
    <property type="match status" value="1"/>
</dbReference>
<evidence type="ECO:0000256" key="1">
    <source>
        <dbReference type="ARBA" id="ARBA00022801"/>
    </source>
</evidence>
<reference evidence="3 4" key="1">
    <citation type="journal article" date="2018" name="Int. J. Syst. Evol. Microbiol.">
        <title>Micromonospora globbae sp. nov., an endophytic actinomycete isolated from roots of Globba winitii C. H. Wright.</title>
        <authorList>
            <person name="Kuncharoen N."/>
            <person name="Pittayakhajonwut P."/>
            <person name="Tanasupawat S."/>
        </authorList>
    </citation>
    <scope>NUCLEOTIDE SEQUENCE [LARGE SCALE GENOMIC DNA]</scope>
    <source>
        <strain evidence="3 4">WPS1-2</strain>
    </source>
</reference>
<evidence type="ECO:0000313" key="4">
    <source>
        <dbReference type="Proteomes" id="UP000285744"/>
    </source>
</evidence>
<dbReference type="SUPFAM" id="SSF53474">
    <property type="entry name" value="alpha/beta-Hydrolases"/>
    <property type="match status" value="1"/>
</dbReference>
<name>A0A420EUL6_9ACTN</name>
<sequence>MRDAQRRFGGLAADSHGVDDHRPPVVLVHGLTYDRSQWGPTLRELAALDPGRRALALDLPGHGGSPAFDSYRTDDVADVLHGAVTDAGLDRPVMVGHSIGGAIVSAYAARHPTRGVVNVDQRLLLGPFGDLVRRNEPVLRGPDHLALWETLLAGMGVDQLDPAAQELVRTATTVRQDLLLGYWDEILTATDEAFTAQWVRRLERIRASGVPYHYVAGKEPSAAYREWLESMLPGVSVHVLPGGGHFPHLAEPAALARIIAGVGR</sequence>
<evidence type="ECO:0000259" key="2">
    <source>
        <dbReference type="Pfam" id="PF12697"/>
    </source>
</evidence>
<dbReference type="RefSeq" id="WP_120331304.1">
    <property type="nucleotide sequence ID" value="NZ_CP109307.1"/>
</dbReference>
<dbReference type="InterPro" id="IPR029058">
    <property type="entry name" value="AB_hydrolase_fold"/>
</dbReference>
<dbReference type="Gene3D" id="3.40.50.1820">
    <property type="entry name" value="alpha/beta hydrolase"/>
    <property type="match status" value="1"/>
</dbReference>
<dbReference type="AlphaFoldDB" id="A0A420EUL6"/>
<feature type="domain" description="AB hydrolase-1" evidence="2">
    <location>
        <begin position="25"/>
        <end position="257"/>
    </location>
</feature>
<dbReference type="Proteomes" id="UP000285744">
    <property type="component" value="Unassembled WGS sequence"/>
</dbReference>
<dbReference type="GO" id="GO:0016020">
    <property type="term" value="C:membrane"/>
    <property type="evidence" value="ECO:0007669"/>
    <property type="project" value="TreeGrafter"/>
</dbReference>
<dbReference type="PRINTS" id="PR00111">
    <property type="entry name" value="ABHYDROLASE"/>
</dbReference>
<dbReference type="PANTHER" id="PTHR43798">
    <property type="entry name" value="MONOACYLGLYCEROL LIPASE"/>
    <property type="match status" value="1"/>
</dbReference>
<dbReference type="GO" id="GO:0016787">
    <property type="term" value="F:hydrolase activity"/>
    <property type="evidence" value="ECO:0007669"/>
    <property type="project" value="UniProtKB-KW"/>
</dbReference>
<comment type="caution">
    <text evidence="3">The sequence shown here is derived from an EMBL/GenBank/DDBJ whole genome shotgun (WGS) entry which is preliminary data.</text>
</comment>
<dbReference type="PANTHER" id="PTHR43798:SF31">
    <property type="entry name" value="AB HYDROLASE SUPERFAMILY PROTEIN YCLE"/>
    <property type="match status" value="1"/>
</dbReference>
<proteinExistence type="predicted"/>
<evidence type="ECO:0000313" key="3">
    <source>
        <dbReference type="EMBL" id="RKF24343.1"/>
    </source>
</evidence>
<protein>
    <submittedName>
        <fullName evidence="3">Alpha/beta hydrolase</fullName>
    </submittedName>
</protein>
<dbReference type="OrthoDB" id="63519at2"/>